<proteinExistence type="predicted"/>
<protein>
    <submittedName>
        <fullName evidence="5">MarR family transcriptional regulator</fullName>
    </submittedName>
</protein>
<organism evidence="5 6">
    <name type="scientific">Photobacterium atrarenae</name>
    <dbReference type="NCBI Taxonomy" id="865757"/>
    <lineage>
        <taxon>Bacteria</taxon>
        <taxon>Pseudomonadati</taxon>
        <taxon>Pseudomonadota</taxon>
        <taxon>Gammaproteobacteria</taxon>
        <taxon>Vibrionales</taxon>
        <taxon>Vibrionaceae</taxon>
        <taxon>Photobacterium</taxon>
    </lineage>
</organism>
<dbReference type="InterPro" id="IPR023187">
    <property type="entry name" value="Tscrpt_reg_MarR-type_CS"/>
</dbReference>
<evidence type="ECO:0000313" key="6">
    <source>
        <dbReference type="Proteomes" id="UP001057998"/>
    </source>
</evidence>
<dbReference type="SMART" id="SM00347">
    <property type="entry name" value="HTH_MARR"/>
    <property type="match status" value="1"/>
</dbReference>
<evidence type="ECO:0000313" key="5">
    <source>
        <dbReference type="EMBL" id="UTV30998.1"/>
    </source>
</evidence>
<dbReference type="SUPFAM" id="SSF46785">
    <property type="entry name" value="Winged helix' DNA-binding domain"/>
    <property type="match status" value="1"/>
</dbReference>
<dbReference type="PROSITE" id="PS50995">
    <property type="entry name" value="HTH_MARR_2"/>
    <property type="match status" value="1"/>
</dbReference>
<dbReference type="PANTHER" id="PTHR33164">
    <property type="entry name" value="TRANSCRIPTIONAL REGULATOR, MARR FAMILY"/>
    <property type="match status" value="1"/>
</dbReference>
<dbReference type="InterPro" id="IPR039422">
    <property type="entry name" value="MarR/SlyA-like"/>
</dbReference>
<dbReference type="InterPro" id="IPR000835">
    <property type="entry name" value="HTH_MarR-typ"/>
</dbReference>
<dbReference type="Proteomes" id="UP001057998">
    <property type="component" value="Chromosome 3"/>
</dbReference>
<keyword evidence="2" id="KW-0238">DNA-binding</keyword>
<evidence type="ECO:0000256" key="1">
    <source>
        <dbReference type="ARBA" id="ARBA00023015"/>
    </source>
</evidence>
<reference evidence="5" key="1">
    <citation type="submission" date="2022-07" db="EMBL/GenBank/DDBJ databases">
        <title>Genome sequencing of Photobacterium atrarenae GJH2-4.</title>
        <authorList>
            <person name="Park S.-J."/>
        </authorList>
    </citation>
    <scope>NUCLEOTIDE SEQUENCE</scope>
    <source>
        <strain evidence="5">GJH2-4</strain>
    </source>
</reference>
<dbReference type="PANTHER" id="PTHR33164:SF64">
    <property type="entry name" value="TRANSCRIPTIONAL REGULATOR SLYA"/>
    <property type="match status" value="1"/>
</dbReference>
<keyword evidence="1" id="KW-0805">Transcription regulation</keyword>
<dbReference type="InterPro" id="IPR036390">
    <property type="entry name" value="WH_DNA-bd_sf"/>
</dbReference>
<keyword evidence="6" id="KW-1185">Reference proteome</keyword>
<dbReference type="PRINTS" id="PR00598">
    <property type="entry name" value="HTHMARR"/>
</dbReference>
<evidence type="ECO:0000256" key="3">
    <source>
        <dbReference type="ARBA" id="ARBA00023163"/>
    </source>
</evidence>
<dbReference type="EMBL" id="CP101510">
    <property type="protein sequence ID" value="UTV30998.1"/>
    <property type="molecule type" value="Genomic_DNA"/>
</dbReference>
<dbReference type="InterPro" id="IPR036388">
    <property type="entry name" value="WH-like_DNA-bd_sf"/>
</dbReference>
<dbReference type="Gene3D" id="1.10.10.10">
    <property type="entry name" value="Winged helix-like DNA-binding domain superfamily/Winged helix DNA-binding domain"/>
    <property type="match status" value="1"/>
</dbReference>
<evidence type="ECO:0000259" key="4">
    <source>
        <dbReference type="PROSITE" id="PS50995"/>
    </source>
</evidence>
<sequence>MSTETFGIQFSVIAHLWRRHLDQQLAQAGFNDISWTPLLHLDEFGDGINQQSLASSVEIEGSSLVRLLETLELRGHIIRQTDLQDRRSRHIYLTDAGRRRVAVLRQHLRQIESDILLDISDEQIATTLAMLSGLKQKFQG</sequence>
<dbReference type="PROSITE" id="PS01117">
    <property type="entry name" value="HTH_MARR_1"/>
    <property type="match status" value="1"/>
</dbReference>
<dbReference type="RefSeq" id="WP_255392362.1">
    <property type="nucleotide sequence ID" value="NZ_CP101510.1"/>
</dbReference>
<dbReference type="Pfam" id="PF01047">
    <property type="entry name" value="MarR"/>
    <property type="match status" value="1"/>
</dbReference>
<gene>
    <name evidence="5" type="ORF">NNL38_24670</name>
</gene>
<accession>A0ABY5GNR1</accession>
<evidence type="ECO:0000256" key="2">
    <source>
        <dbReference type="ARBA" id="ARBA00023125"/>
    </source>
</evidence>
<feature type="domain" description="HTH marR-type" evidence="4">
    <location>
        <begin position="1"/>
        <end position="136"/>
    </location>
</feature>
<name>A0ABY5GNR1_9GAMM</name>
<keyword evidence="3" id="KW-0804">Transcription</keyword>